<protein>
    <submittedName>
        <fullName evidence="3">RCC1/BLIP-II protein</fullName>
    </submittedName>
</protein>
<keyword evidence="4" id="KW-1185">Reference proteome</keyword>
<reference evidence="3 4" key="1">
    <citation type="submission" date="2016-07" db="EMBL/GenBank/DDBJ databases">
        <title>Pervasive Adenine N6-methylation of Active Genes in Fungi.</title>
        <authorList>
            <consortium name="DOE Joint Genome Institute"/>
            <person name="Mondo S.J."/>
            <person name="Dannebaum R.O."/>
            <person name="Kuo R.C."/>
            <person name="Labutti K."/>
            <person name="Haridas S."/>
            <person name="Kuo A."/>
            <person name="Salamov A."/>
            <person name="Ahrendt S.R."/>
            <person name="Lipzen A."/>
            <person name="Sullivan W."/>
            <person name="Andreopoulos W.B."/>
            <person name="Clum A."/>
            <person name="Lindquist E."/>
            <person name="Daum C."/>
            <person name="Ramamoorthy G.K."/>
            <person name="Gryganskyi A."/>
            <person name="Culley D."/>
            <person name="Magnuson J.K."/>
            <person name="James T.Y."/>
            <person name="O'Malley M.A."/>
            <person name="Stajich J.E."/>
            <person name="Spatafora J.W."/>
            <person name="Visel A."/>
            <person name="Grigoriev I.V."/>
        </authorList>
    </citation>
    <scope>NUCLEOTIDE SEQUENCE [LARGE SCALE GENOMIC DNA]</scope>
    <source>
        <strain evidence="3 4">JEL800</strain>
    </source>
</reference>
<dbReference type="PROSITE" id="PS00626">
    <property type="entry name" value="RCC1_2"/>
    <property type="match status" value="1"/>
</dbReference>
<feature type="region of interest" description="Disordered" evidence="2">
    <location>
        <begin position="1"/>
        <end position="32"/>
    </location>
</feature>
<dbReference type="Pfam" id="PF00415">
    <property type="entry name" value="RCC1"/>
    <property type="match status" value="2"/>
</dbReference>
<dbReference type="InterPro" id="IPR053245">
    <property type="entry name" value="MitoProcess-Associated"/>
</dbReference>
<feature type="repeat" description="RCC1" evidence="1">
    <location>
        <begin position="317"/>
        <end position="377"/>
    </location>
</feature>
<dbReference type="PANTHER" id="PTHR47563:SF1">
    <property type="entry name" value="PROTEIN FMP25, MITOCHONDRIAL"/>
    <property type="match status" value="1"/>
</dbReference>
<dbReference type="Gene3D" id="2.130.10.30">
    <property type="entry name" value="Regulator of chromosome condensation 1/beta-lactamase-inhibitor protein II"/>
    <property type="match status" value="2"/>
</dbReference>
<dbReference type="PANTHER" id="PTHR47563">
    <property type="entry name" value="PROTEIN FMP25, MITOCHONDRIAL"/>
    <property type="match status" value="1"/>
</dbReference>
<comment type="caution">
    <text evidence="3">The sequence shown here is derived from an EMBL/GenBank/DDBJ whole genome shotgun (WGS) entry which is preliminary data.</text>
</comment>
<dbReference type="EMBL" id="MCGO01000014">
    <property type="protein sequence ID" value="ORY47358.1"/>
    <property type="molecule type" value="Genomic_DNA"/>
</dbReference>
<dbReference type="Proteomes" id="UP000193642">
    <property type="component" value="Unassembled WGS sequence"/>
</dbReference>
<evidence type="ECO:0000313" key="4">
    <source>
        <dbReference type="Proteomes" id="UP000193642"/>
    </source>
</evidence>
<accession>A0A1Y2CK10</accession>
<dbReference type="InterPro" id="IPR009091">
    <property type="entry name" value="RCC1/BLIP-II"/>
</dbReference>
<dbReference type="STRING" id="329046.A0A1Y2CK10"/>
<feature type="repeat" description="RCC1" evidence="1">
    <location>
        <begin position="381"/>
        <end position="446"/>
    </location>
</feature>
<dbReference type="AlphaFoldDB" id="A0A1Y2CK10"/>
<organism evidence="3 4">
    <name type="scientific">Rhizoclosmatium globosum</name>
    <dbReference type="NCBI Taxonomy" id="329046"/>
    <lineage>
        <taxon>Eukaryota</taxon>
        <taxon>Fungi</taxon>
        <taxon>Fungi incertae sedis</taxon>
        <taxon>Chytridiomycota</taxon>
        <taxon>Chytridiomycota incertae sedis</taxon>
        <taxon>Chytridiomycetes</taxon>
        <taxon>Chytridiales</taxon>
        <taxon>Chytriomycetaceae</taxon>
        <taxon>Rhizoclosmatium</taxon>
    </lineage>
</organism>
<dbReference type="InterPro" id="IPR000408">
    <property type="entry name" value="Reg_chr_condens"/>
</dbReference>
<evidence type="ECO:0000256" key="1">
    <source>
        <dbReference type="PROSITE-ProRule" id="PRU00235"/>
    </source>
</evidence>
<evidence type="ECO:0000256" key="2">
    <source>
        <dbReference type="SAM" id="MobiDB-lite"/>
    </source>
</evidence>
<name>A0A1Y2CK10_9FUNG</name>
<dbReference type="SUPFAM" id="SSF50985">
    <property type="entry name" value="RCC1/BLIP-II"/>
    <property type="match status" value="1"/>
</dbReference>
<dbReference type="GO" id="GO:0005743">
    <property type="term" value="C:mitochondrial inner membrane"/>
    <property type="evidence" value="ECO:0007669"/>
    <property type="project" value="TreeGrafter"/>
</dbReference>
<dbReference type="PRINTS" id="PR00633">
    <property type="entry name" value="RCCNDNSATION"/>
</dbReference>
<dbReference type="PROSITE" id="PS50012">
    <property type="entry name" value="RCC1_3"/>
    <property type="match status" value="2"/>
</dbReference>
<evidence type="ECO:0000313" key="3">
    <source>
        <dbReference type="EMBL" id="ORY47358.1"/>
    </source>
</evidence>
<sequence>MSPISPKLTPFPAHIDETARPSPTPHPAFESAEDAKRTRIAAFVGAVVVTAAVLGVAVANTDAEQQKSEEPQKKGPAIATVSLAQMDQVKAARDAPGVWIWGNKRAQPERVTVFDGVPLRDLQFAKDGETLVAVDAAGSVLVYSASLGPRAVETLVNANVAQVAVTKESILALTKSGVLYSIELQKIREGLGARASSSNEGTKTVSTQQSWHGGLLGASLAGLATDSNAVQKVTSSERLQAISAGNHHALALSTSGKLYSLATTSSDISNKYGQLGVGETPVVVAPSTLHPVSGLSNIKISQIATGSAFNAVRSIDGHVYVWGSNKYGQLGTGNKAKDIAYSSTPLLMAGLSSITTNEKKCSWIAAGGDTAVIVLDSHDAAEVYSVGMGQWGQLGFGNFVHVSNTPTKIPILSNLSEYSEAQSRVVPIRVSNVTMGPTHAFAVLGNASTEFGRDVFAWGANDKGQLARADGKKGNSAIPISVVPVLKQEGQNGEEAEKAEGIAALFWEAKNVGRLQIAGPGKSSGGVLWGGATVEQGFACGEGLSALYSKVVPI</sequence>
<proteinExistence type="predicted"/>
<gene>
    <name evidence="3" type="ORF">BCR33DRAFT_715091</name>
</gene>
<dbReference type="OrthoDB" id="10256179at2759"/>
<dbReference type="GO" id="GO:0034551">
    <property type="term" value="P:mitochondrial respiratory chain complex III assembly"/>
    <property type="evidence" value="ECO:0007669"/>
    <property type="project" value="TreeGrafter"/>
</dbReference>